<evidence type="ECO:0000313" key="4">
    <source>
        <dbReference type="Proteomes" id="UP000320085"/>
    </source>
</evidence>
<proteinExistence type="predicted"/>
<organism evidence="3 4">
    <name type="scientific">Humibacillus xanthopallidus</name>
    <dbReference type="NCBI Taxonomy" id="412689"/>
    <lineage>
        <taxon>Bacteria</taxon>
        <taxon>Bacillati</taxon>
        <taxon>Actinomycetota</taxon>
        <taxon>Actinomycetes</taxon>
        <taxon>Micrococcales</taxon>
        <taxon>Intrasporangiaceae</taxon>
        <taxon>Humibacillus</taxon>
    </lineage>
</organism>
<keyword evidence="2" id="KW-1133">Transmembrane helix</keyword>
<evidence type="ECO:0008006" key="5">
    <source>
        <dbReference type="Google" id="ProtNLM"/>
    </source>
</evidence>
<dbReference type="Proteomes" id="UP000320085">
    <property type="component" value="Unassembled WGS sequence"/>
</dbReference>
<evidence type="ECO:0000256" key="1">
    <source>
        <dbReference type="SAM" id="MobiDB-lite"/>
    </source>
</evidence>
<name>A0A543PQC8_9MICO</name>
<gene>
    <name evidence="3" type="ORF">FHX52_2976</name>
</gene>
<evidence type="ECO:0000313" key="3">
    <source>
        <dbReference type="EMBL" id="TQN46270.1"/>
    </source>
</evidence>
<comment type="caution">
    <text evidence="3">The sequence shown here is derived from an EMBL/GenBank/DDBJ whole genome shotgun (WGS) entry which is preliminary data.</text>
</comment>
<dbReference type="EMBL" id="VFQF01000002">
    <property type="protein sequence ID" value="TQN46270.1"/>
    <property type="molecule type" value="Genomic_DNA"/>
</dbReference>
<keyword evidence="2" id="KW-0472">Membrane</keyword>
<dbReference type="RefSeq" id="WP_141823095.1">
    <property type="nucleotide sequence ID" value="NZ_BAAAQC010000004.1"/>
</dbReference>
<protein>
    <recommendedName>
        <fullName evidence="5">DUF732 domain-containing protein</fullName>
    </recommendedName>
</protein>
<dbReference type="AlphaFoldDB" id="A0A543PQC8"/>
<feature type="transmembrane region" description="Helical" evidence="2">
    <location>
        <begin position="24"/>
        <end position="47"/>
    </location>
</feature>
<accession>A0A543PQC8</accession>
<feature type="compositionally biased region" description="Low complexity" evidence="1">
    <location>
        <begin position="57"/>
        <end position="66"/>
    </location>
</feature>
<sequence length="176" mass="18067">MTNRDVLDMRQQPGSAAKSDTRRAVGIVAAGLAMAGVVLFAGVHALAPEAGSRSAAAAPASTSTPTVTPPAAPSTPTATLATEGGFPGDAEQQSFYLWAATHRVGSLNLPGLDPGGPLLTEVATGYCHLLSEAPSGSGKSVTAVIRRETGASWTESRELLERSVAAFCPQKYRHLL</sequence>
<reference evidence="3 4" key="1">
    <citation type="submission" date="2019-06" db="EMBL/GenBank/DDBJ databases">
        <title>Sequencing the genomes of 1000 actinobacteria strains.</title>
        <authorList>
            <person name="Klenk H.-P."/>
        </authorList>
    </citation>
    <scope>NUCLEOTIDE SEQUENCE [LARGE SCALE GENOMIC DNA]</scope>
    <source>
        <strain evidence="3 4">DSM 21776</strain>
    </source>
</reference>
<feature type="region of interest" description="Disordered" evidence="1">
    <location>
        <begin position="1"/>
        <end position="21"/>
    </location>
</feature>
<keyword evidence="2" id="KW-0812">Transmembrane</keyword>
<evidence type="ECO:0000256" key="2">
    <source>
        <dbReference type="SAM" id="Phobius"/>
    </source>
</evidence>
<feature type="region of interest" description="Disordered" evidence="1">
    <location>
        <begin position="57"/>
        <end position="85"/>
    </location>
</feature>